<reference evidence="10 11" key="1">
    <citation type="journal article" date="2007" name="Nat. Biotechnol.">
        <title>Complete genome sequence of the erythromycin-producing bacterium Saccharopolyspora erythraea NRRL23338.</title>
        <authorList>
            <person name="Oliynyk M."/>
            <person name="Samborskyy M."/>
            <person name="Lester J.B."/>
            <person name="Mironenko T."/>
            <person name="Scott N."/>
            <person name="Dickens S."/>
            <person name="Haydock S.F."/>
            <person name="Leadlay P.F."/>
        </authorList>
    </citation>
    <scope>NUCLEOTIDE SEQUENCE [LARGE SCALE GENOMIC DNA]</scope>
    <source>
        <strain evidence="11">ATCC 11635 / DSM 40517 / JCM 4748 / NBRC 13426 / NCIMB 8594 / NRRL 2338</strain>
    </source>
</reference>
<dbReference type="InterPro" id="IPR032818">
    <property type="entry name" value="DedA-like"/>
</dbReference>
<dbReference type="HOGENOM" id="CLU_1309374_0_0_11"/>
<evidence type="ECO:0000256" key="5">
    <source>
        <dbReference type="ARBA" id="ARBA00022989"/>
    </source>
</evidence>
<keyword evidence="6 7" id="KW-0472">Membrane</keyword>
<evidence type="ECO:0000313" key="10">
    <source>
        <dbReference type="EMBL" id="CAM05927.1"/>
    </source>
</evidence>
<feature type="domain" description="VTT" evidence="9">
    <location>
        <begin position="22"/>
        <end position="146"/>
    </location>
</feature>
<feature type="transmembrane region" description="Helical" evidence="7">
    <location>
        <begin position="158"/>
        <end position="180"/>
    </location>
</feature>
<feature type="transmembrane region" description="Helical" evidence="7">
    <location>
        <begin position="40"/>
        <end position="57"/>
    </location>
</feature>
<comment type="subcellular location">
    <subcellularLocation>
        <location evidence="1 7">Cell membrane</location>
        <topology evidence="1 7">Multi-pass membrane protein</topology>
    </subcellularLocation>
</comment>
<evidence type="ECO:0000256" key="7">
    <source>
        <dbReference type="RuleBase" id="RU367016"/>
    </source>
</evidence>
<gene>
    <name evidence="10" type="ordered locus">SACE_6761</name>
</gene>
<feature type="transmembrane region" description="Helical" evidence="7">
    <location>
        <begin position="131"/>
        <end position="152"/>
    </location>
</feature>
<evidence type="ECO:0000256" key="4">
    <source>
        <dbReference type="ARBA" id="ARBA00022692"/>
    </source>
</evidence>
<comment type="similarity">
    <text evidence="2 7">Belongs to the DedA family.</text>
</comment>
<evidence type="ECO:0000259" key="9">
    <source>
        <dbReference type="Pfam" id="PF09335"/>
    </source>
</evidence>
<evidence type="ECO:0000256" key="1">
    <source>
        <dbReference type="ARBA" id="ARBA00004651"/>
    </source>
</evidence>
<keyword evidence="4 7" id="KW-0812">Transmembrane</keyword>
<keyword evidence="5 7" id="KW-1133">Transmembrane helix</keyword>
<organism evidence="10 11">
    <name type="scientific">Saccharopolyspora erythraea (strain ATCC 11635 / DSM 40517 / JCM 4748 / NBRC 13426 / NCIMB 8594 / NRRL 2338)</name>
    <dbReference type="NCBI Taxonomy" id="405948"/>
    <lineage>
        <taxon>Bacteria</taxon>
        <taxon>Bacillati</taxon>
        <taxon>Actinomycetota</taxon>
        <taxon>Actinomycetes</taxon>
        <taxon>Pseudonocardiales</taxon>
        <taxon>Pseudonocardiaceae</taxon>
        <taxon>Saccharopolyspora</taxon>
    </lineage>
</organism>
<comment type="caution">
    <text evidence="7">Lacks conserved residue(s) required for the propagation of feature annotation.</text>
</comment>
<evidence type="ECO:0000256" key="6">
    <source>
        <dbReference type="ARBA" id="ARBA00023136"/>
    </source>
</evidence>
<proteinExistence type="inferred from homology"/>
<dbReference type="AlphaFoldDB" id="A4FPF2"/>
<dbReference type="STRING" id="405948.SACE_6761"/>
<name>A4FPF2_SACEN</name>
<evidence type="ECO:0000256" key="3">
    <source>
        <dbReference type="ARBA" id="ARBA00022475"/>
    </source>
</evidence>
<evidence type="ECO:0000256" key="2">
    <source>
        <dbReference type="ARBA" id="ARBA00010792"/>
    </source>
</evidence>
<evidence type="ECO:0000313" key="11">
    <source>
        <dbReference type="Proteomes" id="UP000006728"/>
    </source>
</evidence>
<dbReference type="EMBL" id="AM420293">
    <property type="protein sequence ID" value="CAM05927.1"/>
    <property type="molecule type" value="Genomic_DNA"/>
</dbReference>
<dbReference type="PANTHER" id="PTHR30353">
    <property type="entry name" value="INNER MEMBRANE PROTEIN DEDA-RELATED"/>
    <property type="match status" value="1"/>
</dbReference>
<dbReference type="Proteomes" id="UP000006728">
    <property type="component" value="Chromosome"/>
</dbReference>
<dbReference type="PANTHER" id="PTHR30353:SF0">
    <property type="entry name" value="TRANSMEMBRANE PROTEIN"/>
    <property type="match status" value="1"/>
</dbReference>
<sequence length="210" mass="21641">MLLAVVAVELMAESGLLVGVFLPGSPLVLALGFLAGQGVVEVWAAIPTVAAASALGGQHGFLRGRRRGGPLEQRVTARLGERRARRLDAALEGRAEVAVAVAQCFGVVRTLVPRLAARSGLSHARFTACNVPMAVVWASALVLLGAWSGAAYERVESVVGLMGLPLVAAAAAIVLVVQLIRRRRAARAASDSPGVTPAGANGRPGSSRFR</sequence>
<dbReference type="eggNOG" id="COG0586">
    <property type="taxonomic scope" value="Bacteria"/>
</dbReference>
<evidence type="ECO:0000256" key="8">
    <source>
        <dbReference type="SAM" id="MobiDB-lite"/>
    </source>
</evidence>
<keyword evidence="11" id="KW-1185">Reference proteome</keyword>
<dbReference type="KEGG" id="sen:SACE_6761"/>
<accession>A4FPF2</accession>
<feature type="region of interest" description="Disordered" evidence="8">
    <location>
        <begin position="190"/>
        <end position="210"/>
    </location>
</feature>
<protein>
    <submittedName>
        <fullName evidence="10">DedA family protein</fullName>
    </submittedName>
</protein>
<dbReference type="GO" id="GO:0005886">
    <property type="term" value="C:plasma membrane"/>
    <property type="evidence" value="ECO:0007669"/>
    <property type="project" value="UniProtKB-SubCell"/>
</dbReference>
<dbReference type="Pfam" id="PF09335">
    <property type="entry name" value="VTT_dom"/>
    <property type="match status" value="1"/>
</dbReference>
<dbReference type="InterPro" id="IPR032816">
    <property type="entry name" value="VTT_dom"/>
</dbReference>
<keyword evidence="3 7" id="KW-1003">Cell membrane</keyword>